<evidence type="ECO:0000313" key="1">
    <source>
        <dbReference type="EMBL" id="MRG75047.1"/>
    </source>
</evidence>
<accession>A0A1C1ZNP4</accession>
<evidence type="ECO:0000313" key="5">
    <source>
        <dbReference type="Proteomes" id="UP000452188"/>
    </source>
</evidence>
<reference evidence="3 4" key="1">
    <citation type="submission" date="2016-08" db="EMBL/GenBank/DDBJ databases">
        <title>Probiotic bacterium isolated from chicken gut.</title>
        <authorList>
            <person name="Levy J.L."/>
            <person name="Hassan H.M."/>
            <person name="Mendoza M.A."/>
        </authorList>
    </citation>
    <scope>NUCLEOTIDE SEQUENCE [LARGE SCALE GENOMIC DNA]</scope>
    <source>
        <strain evidence="3 4">P43</strain>
    </source>
</reference>
<protein>
    <submittedName>
        <fullName evidence="3">Uncharacterized protein</fullName>
    </submittedName>
</protein>
<comment type="caution">
    <text evidence="3">The sequence shown here is derived from an EMBL/GenBank/DDBJ whole genome shotgun (WGS) entry which is preliminary data.</text>
</comment>
<dbReference type="Proteomes" id="UP000470878">
    <property type="component" value="Unassembled WGS sequence"/>
</dbReference>
<evidence type="ECO:0000313" key="3">
    <source>
        <dbReference type="EMBL" id="OCX48190.1"/>
    </source>
</evidence>
<dbReference type="Proteomes" id="UP000095141">
    <property type="component" value="Unassembled WGS sequence"/>
</dbReference>
<dbReference type="EMBL" id="WJMX01000016">
    <property type="protein sequence ID" value="MRH80850.1"/>
    <property type="molecule type" value="Genomic_DNA"/>
</dbReference>
<evidence type="ECO:0000313" key="6">
    <source>
        <dbReference type="Proteomes" id="UP000470878"/>
    </source>
</evidence>
<organism evidence="3 4">
    <name type="scientific">Limosilactobacillus reuteri</name>
    <name type="common">Lactobacillus reuteri</name>
    <dbReference type="NCBI Taxonomy" id="1598"/>
    <lineage>
        <taxon>Bacteria</taxon>
        <taxon>Bacillati</taxon>
        <taxon>Bacillota</taxon>
        <taxon>Bacilli</taxon>
        <taxon>Lactobacillales</taxon>
        <taxon>Lactobacillaceae</taxon>
        <taxon>Limosilactobacillus</taxon>
    </lineage>
</organism>
<proteinExistence type="predicted"/>
<dbReference type="EMBL" id="MCNS01000008">
    <property type="protein sequence ID" value="OCX48190.1"/>
    <property type="molecule type" value="Genomic_DNA"/>
</dbReference>
<sequence length="66" mass="7716">MKLTKTLYKRLADEAMEAAQISMERPKEGDKAWRKYKFDVYNLMAEGYEVPTDSVHSPANPNNWSY</sequence>
<dbReference type="Proteomes" id="UP000452188">
    <property type="component" value="Unassembled WGS sequence"/>
</dbReference>
<evidence type="ECO:0000313" key="4">
    <source>
        <dbReference type="Proteomes" id="UP000095141"/>
    </source>
</evidence>
<reference evidence="5 6" key="2">
    <citation type="submission" date="2019-11" db="EMBL/GenBank/DDBJ databases">
        <title>Draft genome sequence of 12 host-associated Lactobacillus reuteri rodent strains.</title>
        <authorList>
            <person name="Zhang S."/>
            <person name="Ozcam M."/>
            <person name="Van Pijkeren J.P."/>
        </authorList>
    </citation>
    <scope>NUCLEOTIDE SEQUENCE [LARGE SCALE GENOMIC DNA]</scope>
    <source>
        <strain evidence="1 5">6799jm-1</strain>
        <strain evidence="2 6">CR</strain>
    </source>
</reference>
<dbReference type="EMBL" id="WJMV01000012">
    <property type="protein sequence ID" value="MRG75047.1"/>
    <property type="molecule type" value="Genomic_DNA"/>
</dbReference>
<dbReference type="AlphaFoldDB" id="A0A1C1ZNP4"/>
<name>A0A1C1ZNP4_LIMRT</name>
<evidence type="ECO:0000313" key="2">
    <source>
        <dbReference type="EMBL" id="MRH80850.1"/>
    </source>
</evidence>
<gene>
    <name evidence="3" type="ORF">BFD03_05405</name>
    <name evidence="2" type="ORF">GIX77_08765</name>
    <name evidence="1" type="ORF">GIX79_04580</name>
</gene>
<dbReference type="RefSeq" id="WP_019253350.1">
    <property type="nucleotide sequence ID" value="NZ_CP136906.1"/>
</dbReference>